<dbReference type="EMBL" id="JAQQWI010000018">
    <property type="protein sequence ID" value="KAK8001760.1"/>
    <property type="molecule type" value="Genomic_DNA"/>
</dbReference>
<gene>
    <name evidence="1" type="ORF">PG991_013982</name>
</gene>
<accession>A0ABR1R7I5</accession>
<evidence type="ECO:0000313" key="1">
    <source>
        <dbReference type="EMBL" id="KAK8001760.1"/>
    </source>
</evidence>
<dbReference type="Proteomes" id="UP001396898">
    <property type="component" value="Unassembled WGS sequence"/>
</dbReference>
<keyword evidence="2" id="KW-1185">Reference proteome</keyword>
<sequence length="467" mass="53612">MVQGVYDFSYSSELDKLSELNLDPLIQLLQMSWFTRLWVFQEVAFAKDIVVLCGERVIPWWRLAQSVMHLHRKGILLEYEDFNKAMIGVKAVLEMEKVRQRVEKNNMPRDLVSVLLATSAAKCTDPRDKIFAVLGLVDEEYLRLDKTLQIEVDYAEDVGQVYRNLAQKCIAVRDLRILSCVSQRDRTLLDKEINIPSWVPDWTAVENDNPFTRYNLHTLFPEAQYLSSEQQPEVNESGVLQLPCLEIDQIESIVPITTFTKTPLRRRPWSFGSQEAMTGNLQWLEACRELLVQHGAVKQKHRPIREEGTSKEVSSDSLWFVLAAGLSGTALPVEAHQESHFARYVALVRKIVCAPYEPRIFVTDRDEVIAAVEASVHLWSSKRLFGITKLGRAVLVPQGTRKGDRIVLPAFSVVPLVVREPEGERWEGTLLGEAFVRDVMNGQYVQEFNKTHRRIEDSRRYAVWMIS</sequence>
<proteinExistence type="predicted"/>
<dbReference type="PANTHER" id="PTHR24148:SF80">
    <property type="entry name" value="HETEROKARYON INCOMPATIBILITY DOMAIN-CONTAINING PROTEIN"/>
    <property type="match status" value="1"/>
</dbReference>
<dbReference type="InterPro" id="IPR052895">
    <property type="entry name" value="HetReg/Transcr_Mod"/>
</dbReference>
<reference evidence="1 2" key="1">
    <citation type="submission" date="2023-01" db="EMBL/GenBank/DDBJ databases">
        <title>Analysis of 21 Apiospora genomes using comparative genomics revels a genus with tremendous synthesis potential of carbohydrate active enzymes and secondary metabolites.</title>
        <authorList>
            <person name="Sorensen T."/>
        </authorList>
    </citation>
    <scope>NUCLEOTIDE SEQUENCE [LARGE SCALE GENOMIC DNA]</scope>
    <source>
        <strain evidence="1 2">CBS 20057</strain>
    </source>
</reference>
<evidence type="ECO:0008006" key="3">
    <source>
        <dbReference type="Google" id="ProtNLM"/>
    </source>
</evidence>
<comment type="caution">
    <text evidence="1">The sequence shown here is derived from an EMBL/GenBank/DDBJ whole genome shotgun (WGS) entry which is preliminary data.</text>
</comment>
<name>A0ABR1R7I5_9PEZI</name>
<protein>
    <recommendedName>
        <fullName evidence="3">Heterokaryon incompatibility domain-containing protein</fullName>
    </recommendedName>
</protein>
<evidence type="ECO:0000313" key="2">
    <source>
        <dbReference type="Proteomes" id="UP001396898"/>
    </source>
</evidence>
<dbReference type="PANTHER" id="PTHR24148">
    <property type="entry name" value="ANKYRIN REPEAT DOMAIN-CONTAINING PROTEIN 39 HOMOLOG-RELATED"/>
    <property type="match status" value="1"/>
</dbReference>
<organism evidence="1 2">
    <name type="scientific">Apiospora marii</name>
    <dbReference type="NCBI Taxonomy" id="335849"/>
    <lineage>
        <taxon>Eukaryota</taxon>
        <taxon>Fungi</taxon>
        <taxon>Dikarya</taxon>
        <taxon>Ascomycota</taxon>
        <taxon>Pezizomycotina</taxon>
        <taxon>Sordariomycetes</taxon>
        <taxon>Xylariomycetidae</taxon>
        <taxon>Amphisphaeriales</taxon>
        <taxon>Apiosporaceae</taxon>
        <taxon>Apiospora</taxon>
    </lineage>
</organism>